<dbReference type="STRING" id="474950.SAMN05421771_1398"/>
<reference evidence="1 2" key="1">
    <citation type="submission" date="2016-10" db="EMBL/GenBank/DDBJ databases">
        <authorList>
            <person name="de Groot N.N."/>
        </authorList>
    </citation>
    <scope>NUCLEOTIDE SEQUENCE [LARGE SCALE GENOMIC DNA]</scope>
    <source>
        <strain evidence="1 2">DSM 21001</strain>
    </source>
</reference>
<organism evidence="1 2">
    <name type="scientific">Granulicella pectinivorans</name>
    <dbReference type="NCBI Taxonomy" id="474950"/>
    <lineage>
        <taxon>Bacteria</taxon>
        <taxon>Pseudomonadati</taxon>
        <taxon>Acidobacteriota</taxon>
        <taxon>Terriglobia</taxon>
        <taxon>Terriglobales</taxon>
        <taxon>Acidobacteriaceae</taxon>
        <taxon>Granulicella</taxon>
    </lineage>
</organism>
<gene>
    <name evidence="1" type="ORF">SAMN05421771_1398</name>
</gene>
<dbReference type="RefSeq" id="WP_089837860.1">
    <property type="nucleotide sequence ID" value="NZ_FOZL01000001.1"/>
</dbReference>
<protein>
    <recommendedName>
        <fullName evidence="3">DUF429 domain-containing protein</fullName>
    </recommendedName>
</protein>
<dbReference type="EMBL" id="FOZL01000001">
    <property type="protein sequence ID" value="SFS07850.1"/>
    <property type="molecule type" value="Genomic_DNA"/>
</dbReference>
<dbReference type="OrthoDB" id="9804758at2"/>
<name>A0A1I6LWQ1_9BACT</name>
<evidence type="ECO:0000313" key="1">
    <source>
        <dbReference type="EMBL" id="SFS07850.1"/>
    </source>
</evidence>
<sequence length="291" mass="32415">MDRVVAIDWSGDQSASGQRRKIWAGVWTRSDKGKTMGGTVTLEGGRTRDEWTAWLIERSHETPCMVVGFDFIFSYPAWFLQEHNLKTAPALWKKVAEGQGEAWLHVDCKDDRFWGKPKKKPLEFCGVDNHRMLRRADIEVKIKSQIAEPAKAARVAGIAPKSPFQIGGSGSVGTGSLRGMPHLLTLREGGFSVWPFDPPVFPMAVEMYTRLMTGPVNKSSEAARTEYLKQKKYPGLSRSVLAAAKSSEDAFDALISCLVMTECRAEFPELPPENDPIYKLEGRTWQPGVGL</sequence>
<keyword evidence="2" id="KW-1185">Reference proteome</keyword>
<dbReference type="Proteomes" id="UP000199024">
    <property type="component" value="Unassembled WGS sequence"/>
</dbReference>
<evidence type="ECO:0008006" key="3">
    <source>
        <dbReference type="Google" id="ProtNLM"/>
    </source>
</evidence>
<accession>A0A1I6LWQ1</accession>
<proteinExistence type="predicted"/>
<evidence type="ECO:0000313" key="2">
    <source>
        <dbReference type="Proteomes" id="UP000199024"/>
    </source>
</evidence>
<dbReference type="AlphaFoldDB" id="A0A1I6LWQ1"/>